<dbReference type="GO" id="GO:0003677">
    <property type="term" value="F:DNA binding"/>
    <property type="evidence" value="ECO:0007669"/>
    <property type="project" value="UniProtKB-KW"/>
</dbReference>
<gene>
    <name evidence="2" type="ORF">J7T54_000528</name>
</gene>
<evidence type="ECO:0000313" key="3">
    <source>
        <dbReference type="Proteomes" id="UP001055219"/>
    </source>
</evidence>
<reference evidence="2" key="1">
    <citation type="journal article" date="2021" name="J Fungi (Basel)">
        <title>Genomic and Metabolomic Analyses of the Marine Fungus Emericellopsis cladophorae: Insights into Saltwater Adaptability Mechanisms and Its Biosynthetic Potential.</title>
        <authorList>
            <person name="Goncalves M.F.M."/>
            <person name="Hilario S."/>
            <person name="Van de Peer Y."/>
            <person name="Esteves A.C."/>
            <person name="Alves A."/>
        </authorList>
    </citation>
    <scope>NUCLEOTIDE SEQUENCE</scope>
    <source>
        <strain evidence="2">MUM 19.33</strain>
    </source>
</reference>
<protein>
    <submittedName>
        <fullName evidence="2">Homeodomain-related protein</fullName>
    </submittedName>
</protein>
<sequence>MDYHDTAPECCFDLGYVPVVSPWASLSDHQRDVNRSTAGFRSVPDPSCTCNMAPGVWLPDISCASHLEACNWPHTEGFRADGHEAPYSFQHGEYPEPVGSSLQLPSSSTTSSSPSSDAGTEGTRPMVEFPLAGVAMAMHVGSSPLQEEQTSSVDDNDPIPKIEYIEPTSHRLRSTQSRMSPLGEEARHRRDQVLLDGRRAGLTYAEIKKRHNLSEAESTLRGRHRTLTRNPEHRVRKPQWTRRDLALLKEAKGPCRMKLWSEVKEHLEAQGASYPFGANACSRKWEEVNNKCGGV</sequence>
<dbReference type="EMBL" id="JAGIXG020000057">
    <property type="protein sequence ID" value="KAI6778872.1"/>
    <property type="molecule type" value="Genomic_DNA"/>
</dbReference>
<dbReference type="Proteomes" id="UP001055219">
    <property type="component" value="Unassembled WGS sequence"/>
</dbReference>
<evidence type="ECO:0000313" key="2">
    <source>
        <dbReference type="EMBL" id="KAI6778872.1"/>
    </source>
</evidence>
<accession>A0A9P9XW13</accession>
<dbReference type="AlphaFoldDB" id="A0A9P9XW13"/>
<keyword evidence="2" id="KW-0371">Homeobox</keyword>
<comment type="caution">
    <text evidence="2">The sequence shown here is derived from an EMBL/GenBank/DDBJ whole genome shotgun (WGS) entry which is preliminary data.</text>
</comment>
<dbReference type="GeneID" id="75827047"/>
<organism evidence="2 3">
    <name type="scientific">Emericellopsis cladophorae</name>
    <dbReference type="NCBI Taxonomy" id="2686198"/>
    <lineage>
        <taxon>Eukaryota</taxon>
        <taxon>Fungi</taxon>
        <taxon>Dikarya</taxon>
        <taxon>Ascomycota</taxon>
        <taxon>Pezizomycotina</taxon>
        <taxon>Sordariomycetes</taxon>
        <taxon>Hypocreomycetidae</taxon>
        <taxon>Hypocreales</taxon>
        <taxon>Bionectriaceae</taxon>
        <taxon>Emericellopsis</taxon>
    </lineage>
</organism>
<dbReference type="RefSeq" id="XP_051359728.1">
    <property type="nucleotide sequence ID" value="XM_051509256.1"/>
</dbReference>
<dbReference type="OrthoDB" id="3439209at2759"/>
<evidence type="ECO:0000256" key="1">
    <source>
        <dbReference type="SAM" id="MobiDB-lite"/>
    </source>
</evidence>
<feature type="region of interest" description="Disordered" evidence="1">
    <location>
        <begin position="83"/>
        <end position="124"/>
    </location>
</feature>
<feature type="compositionally biased region" description="Low complexity" evidence="1">
    <location>
        <begin position="100"/>
        <end position="116"/>
    </location>
</feature>
<keyword evidence="2" id="KW-0238">DNA-binding</keyword>
<keyword evidence="3" id="KW-1185">Reference proteome</keyword>
<name>A0A9P9XW13_9HYPO</name>
<proteinExistence type="predicted"/>
<reference evidence="2" key="2">
    <citation type="submission" date="2022-07" db="EMBL/GenBank/DDBJ databases">
        <authorList>
            <person name="Goncalves M.F.M."/>
            <person name="Hilario S."/>
            <person name="Van De Peer Y."/>
            <person name="Esteves A.C."/>
            <person name="Alves A."/>
        </authorList>
    </citation>
    <scope>NUCLEOTIDE SEQUENCE</scope>
    <source>
        <strain evidence="2">MUM 19.33</strain>
    </source>
</reference>